<reference evidence="2" key="2">
    <citation type="journal article" date="2015" name="Fish Shellfish Immunol.">
        <title>Early steps in the European eel (Anguilla anguilla)-Vibrio vulnificus interaction in the gills: Role of the RtxA13 toxin.</title>
        <authorList>
            <person name="Callol A."/>
            <person name="Pajuelo D."/>
            <person name="Ebbesson L."/>
            <person name="Teles M."/>
            <person name="MacKenzie S."/>
            <person name="Amaro C."/>
        </authorList>
    </citation>
    <scope>NUCLEOTIDE SEQUENCE</scope>
</reference>
<dbReference type="EMBL" id="GBXM01097225">
    <property type="protein sequence ID" value="JAH11352.1"/>
    <property type="molecule type" value="Transcribed_RNA"/>
</dbReference>
<keyword evidence="1" id="KW-1133">Transmembrane helix</keyword>
<evidence type="ECO:0000256" key="1">
    <source>
        <dbReference type="SAM" id="Phobius"/>
    </source>
</evidence>
<dbReference type="AlphaFoldDB" id="A0A0E9Q4B9"/>
<proteinExistence type="predicted"/>
<protein>
    <submittedName>
        <fullName evidence="2">Uncharacterized protein</fullName>
    </submittedName>
</protein>
<feature type="transmembrane region" description="Helical" evidence="1">
    <location>
        <begin position="41"/>
        <end position="64"/>
    </location>
</feature>
<keyword evidence="1" id="KW-0472">Membrane</keyword>
<keyword evidence="1" id="KW-0812">Transmembrane</keyword>
<accession>A0A0E9Q4B9</accession>
<evidence type="ECO:0000313" key="2">
    <source>
        <dbReference type="EMBL" id="JAH11352.1"/>
    </source>
</evidence>
<sequence length="76" mass="8650">MVICRPGANILPNVDLVQKYGYLPLPVYVSVYTRLEDPPGKLTFCLVLHSICIITIIYADYAAITRSLYYIIIKQE</sequence>
<reference evidence="2" key="1">
    <citation type="submission" date="2014-11" db="EMBL/GenBank/DDBJ databases">
        <authorList>
            <person name="Amaro Gonzalez C."/>
        </authorList>
    </citation>
    <scope>NUCLEOTIDE SEQUENCE</scope>
</reference>
<name>A0A0E9Q4B9_ANGAN</name>
<organism evidence="2">
    <name type="scientific">Anguilla anguilla</name>
    <name type="common">European freshwater eel</name>
    <name type="synonym">Muraena anguilla</name>
    <dbReference type="NCBI Taxonomy" id="7936"/>
    <lineage>
        <taxon>Eukaryota</taxon>
        <taxon>Metazoa</taxon>
        <taxon>Chordata</taxon>
        <taxon>Craniata</taxon>
        <taxon>Vertebrata</taxon>
        <taxon>Euteleostomi</taxon>
        <taxon>Actinopterygii</taxon>
        <taxon>Neopterygii</taxon>
        <taxon>Teleostei</taxon>
        <taxon>Anguilliformes</taxon>
        <taxon>Anguillidae</taxon>
        <taxon>Anguilla</taxon>
    </lineage>
</organism>